<reference evidence="2" key="1">
    <citation type="submission" date="2023-05" db="EMBL/GenBank/DDBJ databases">
        <title>Comparative genomics of Bacillaceae isolates and their secondary metabolite potential.</title>
        <authorList>
            <person name="Song L."/>
            <person name="Nielsen L.J."/>
            <person name="Mohite O."/>
            <person name="Xu X."/>
            <person name="Weber T."/>
            <person name="Kovacs A.T."/>
        </authorList>
    </citation>
    <scope>NUCLEOTIDE SEQUENCE</scope>
    <source>
        <strain evidence="2">LY1</strain>
    </source>
</reference>
<evidence type="ECO:0008006" key="4">
    <source>
        <dbReference type="Google" id="ProtNLM"/>
    </source>
</evidence>
<keyword evidence="1" id="KW-0175">Coiled coil</keyword>
<dbReference type="EMBL" id="CP126101">
    <property type="protein sequence ID" value="WHY50774.1"/>
    <property type="molecule type" value="Genomic_DNA"/>
</dbReference>
<evidence type="ECO:0000256" key="1">
    <source>
        <dbReference type="SAM" id="Coils"/>
    </source>
</evidence>
<dbReference type="Proteomes" id="UP001178322">
    <property type="component" value="Chromosome"/>
</dbReference>
<accession>A0AAX3WU58</accession>
<dbReference type="CDD" id="cd12215">
    <property type="entry name" value="ChiC_BD"/>
    <property type="match status" value="1"/>
</dbReference>
<protein>
    <recommendedName>
        <fullName evidence="4">Chitin-binding type-3 domain-containing protein</fullName>
    </recommendedName>
</protein>
<proteinExistence type="predicted"/>
<evidence type="ECO:0000313" key="3">
    <source>
        <dbReference type="Proteomes" id="UP001178322"/>
    </source>
</evidence>
<dbReference type="AlphaFoldDB" id="A0AAX3WU58"/>
<evidence type="ECO:0000313" key="2">
    <source>
        <dbReference type="EMBL" id="WHY50774.1"/>
    </source>
</evidence>
<sequence length="951" mass="102575">MVISLHTTQSPVSRAERMKINENWQRIIEGLSKLQLQINILAGGEEVDELILRINQAIEMVSTALQDTEKVIIEANKATMNAQEASDNANTALKVVNEAMGEAGQLMANLDALKAELEQMKYKLETLSTEAEAATINANNAAQVVTNLTDAISEAITVANNATQEANNAAQLIAGWGTASVWNATTEYVKNNITTYNGSTWQSLTTNKNSVPSESNKDWILLAQRGVDGTGSVSMVAGKSPDVDGNVPLTSIDIGAETPSGAQEKANKIQEWVQAHGLGTDQPELITLPDSLLNKQESGFWNVENEPGSVSLPNDIEDFHVYVGMKSDDQSNKIYQTFLAISQKTAKTYTRVITNDGQVNNHLGDTGWIEGGEGGTGGGLKLNINTYNLQTTMDNQKTWDLPKELYDKNNDEIIVFHNGIYLPPISWDITGNASSSYVLTIPDNPIEKQIDNNVSILIFKNVPTTGDEQFSGSLLTDGSVTMNKLSQDVQDKINSASEKVEIVDNLSGGGSNKALSAEMGKNLKTIVDEKAGKLELNVLETEVIEHLEQMKPKVENSWQKGVYNNTTITNLDGNFACRIFNIPVTDFHTSTNVEIAQVYIPLKSFSGTIKATLTSTFADSNASGGAEIIYNIGKFNNVLARNDKSILSVSPDFAKSFFIGDIEHDADALFIQILVAPAKNHLAIKIDATCSFDDTFTGLSNAVINIYDSGSPTGFGYPWAPQTSNFVRNDNNNFIKSVNTFTAEVPLIFTREGVHSNAFHKSADGSLYIAPSHEANGVGGWNWGNALRLDPNGYGNIKGLIVDGVDLKQSVSNGKAQVASAITGKGVQTASDATFETMANNINAISTGVPKAEFDLQTTTTMTPNGSADIVTPIMSFKPMNGTFSLAGTALLRGQGGDLTGATYINSVPYIEKCIINDLGNGNFTVTVRIRNKTDINLNAGFLVKMVIIGW</sequence>
<dbReference type="RefSeq" id="WP_283869412.1">
    <property type="nucleotide sequence ID" value="NZ_CP126101.1"/>
</dbReference>
<feature type="coiled-coil region" evidence="1">
    <location>
        <begin position="96"/>
        <end position="137"/>
    </location>
</feature>
<name>A0AAX3WU58_9BACI</name>
<gene>
    <name evidence="2" type="ORF">QNH24_21155</name>
</gene>
<organism evidence="2 3">
    <name type="scientific">Lysinibacillus pakistanensis</name>
    <dbReference type="NCBI Taxonomy" id="759811"/>
    <lineage>
        <taxon>Bacteria</taxon>
        <taxon>Bacillati</taxon>
        <taxon>Bacillota</taxon>
        <taxon>Bacilli</taxon>
        <taxon>Bacillales</taxon>
        <taxon>Bacillaceae</taxon>
        <taxon>Lysinibacillus</taxon>
    </lineage>
</organism>
<dbReference type="Gene3D" id="1.20.120.330">
    <property type="entry name" value="Nucleotidyltransferases domain 2"/>
    <property type="match status" value="1"/>
</dbReference>